<evidence type="ECO:0000313" key="1">
    <source>
        <dbReference type="EMBL" id="KAL3610107.1"/>
    </source>
</evidence>
<keyword evidence="2" id="KW-1185">Reference proteome</keyword>
<proteinExistence type="predicted"/>
<organism evidence="1 2">
    <name type="scientific">Populus alba</name>
    <name type="common">White poplar</name>
    <dbReference type="NCBI Taxonomy" id="43335"/>
    <lineage>
        <taxon>Eukaryota</taxon>
        <taxon>Viridiplantae</taxon>
        <taxon>Streptophyta</taxon>
        <taxon>Embryophyta</taxon>
        <taxon>Tracheophyta</taxon>
        <taxon>Spermatophyta</taxon>
        <taxon>Magnoliopsida</taxon>
        <taxon>eudicotyledons</taxon>
        <taxon>Gunneridae</taxon>
        <taxon>Pentapetalae</taxon>
        <taxon>rosids</taxon>
        <taxon>fabids</taxon>
        <taxon>Malpighiales</taxon>
        <taxon>Salicaceae</taxon>
        <taxon>Saliceae</taxon>
        <taxon>Populus</taxon>
    </lineage>
</organism>
<gene>
    <name evidence="1" type="ORF">D5086_001127</name>
</gene>
<dbReference type="Proteomes" id="UP000309997">
    <property type="component" value="Unassembled WGS sequence"/>
</dbReference>
<protein>
    <submittedName>
        <fullName evidence="1">Uncharacterized protein</fullName>
    </submittedName>
</protein>
<comment type="caution">
    <text evidence="1">The sequence shown here is derived from an EMBL/GenBank/DDBJ whole genome shotgun (WGS) entry which is preliminary data.</text>
</comment>
<reference evidence="1 2" key="1">
    <citation type="journal article" date="2024" name="Plant Biotechnol. J.">
        <title>Genome and CRISPR/Cas9 system of a widespread forest tree (Populus alba) in the world.</title>
        <authorList>
            <person name="Liu Y.J."/>
            <person name="Jiang P.F."/>
            <person name="Han X.M."/>
            <person name="Li X.Y."/>
            <person name="Wang H.M."/>
            <person name="Wang Y.J."/>
            <person name="Wang X.X."/>
            <person name="Zeng Q.Y."/>
        </authorList>
    </citation>
    <scope>NUCLEOTIDE SEQUENCE [LARGE SCALE GENOMIC DNA]</scope>
    <source>
        <strain evidence="2">cv. PAL-ZL1</strain>
    </source>
</reference>
<evidence type="ECO:0000313" key="2">
    <source>
        <dbReference type="Proteomes" id="UP000309997"/>
    </source>
</evidence>
<dbReference type="EMBL" id="RCHU02000001">
    <property type="protein sequence ID" value="KAL3610107.1"/>
    <property type="molecule type" value="Genomic_DNA"/>
</dbReference>
<sequence>MSQACYLPLRLFLLEFAWADRERAQVESLMAASESPSSEGHLTCLENVSDSARFKFRFHDNEINCDLPCKHSVSAVQMRPKDTKFRKITKGKNFANRFSTTLLMVLE</sequence>
<name>A0ACC4CZ27_POPAL</name>
<accession>A0ACC4CZ27</accession>